<dbReference type="PANTHER" id="PTHR33164:SF103">
    <property type="entry name" value="REGULATORY PROTEIN MARR"/>
    <property type="match status" value="1"/>
</dbReference>
<dbReference type="EMBL" id="BMUU01000006">
    <property type="protein sequence ID" value="GGY42056.1"/>
    <property type="molecule type" value="Genomic_DNA"/>
</dbReference>
<dbReference type="PROSITE" id="PS50995">
    <property type="entry name" value="HTH_MARR_2"/>
    <property type="match status" value="1"/>
</dbReference>
<dbReference type="Pfam" id="PF01047">
    <property type="entry name" value="MarR"/>
    <property type="match status" value="1"/>
</dbReference>
<accession>A0ABQ3A9R7</accession>
<dbReference type="InterPro" id="IPR036388">
    <property type="entry name" value="WH-like_DNA-bd_sf"/>
</dbReference>
<dbReference type="SMART" id="SM00347">
    <property type="entry name" value="HTH_MARR"/>
    <property type="match status" value="1"/>
</dbReference>
<dbReference type="Gene3D" id="1.10.10.10">
    <property type="entry name" value="Winged helix-like DNA-binding domain superfamily/Winged helix DNA-binding domain"/>
    <property type="match status" value="1"/>
</dbReference>
<sequence length="157" mass="17403">MPHRDRDPQLIDPEWAPATSDVVDLLDLLWQQARDTVTTTSVSTPQLRLMYLVDRNDGIRMRALGELLCTAPPSVSRLCDRLQAAGFLERLPCPDSRREVSLRLTAGGRRHLERIRSEREATLTLAVEAMPQADRRALATGLAALQSAIAAPGRLGR</sequence>
<comment type="caution">
    <text evidence="2">The sequence shown here is derived from an EMBL/GenBank/DDBJ whole genome shotgun (WGS) entry which is preliminary data.</text>
</comment>
<gene>
    <name evidence="2" type="ORF">GCM10010326_40290</name>
</gene>
<organism evidence="2 3">
    <name type="scientific">Streptomyces xanthochromogenes</name>
    <dbReference type="NCBI Taxonomy" id="67384"/>
    <lineage>
        <taxon>Bacteria</taxon>
        <taxon>Bacillati</taxon>
        <taxon>Actinomycetota</taxon>
        <taxon>Actinomycetes</taxon>
        <taxon>Kitasatosporales</taxon>
        <taxon>Streptomycetaceae</taxon>
        <taxon>Streptomyces</taxon>
    </lineage>
</organism>
<dbReference type="InterPro" id="IPR039422">
    <property type="entry name" value="MarR/SlyA-like"/>
</dbReference>
<evidence type="ECO:0000313" key="3">
    <source>
        <dbReference type="Proteomes" id="UP000600946"/>
    </source>
</evidence>
<protein>
    <submittedName>
        <fullName evidence="2">MarR family transcriptional regulator</fullName>
    </submittedName>
</protein>
<name>A0ABQ3A9R7_9ACTN</name>
<keyword evidence="3" id="KW-1185">Reference proteome</keyword>
<evidence type="ECO:0000313" key="2">
    <source>
        <dbReference type="EMBL" id="GGY42056.1"/>
    </source>
</evidence>
<dbReference type="Proteomes" id="UP000600946">
    <property type="component" value="Unassembled WGS sequence"/>
</dbReference>
<feature type="domain" description="HTH marR-type" evidence="1">
    <location>
        <begin position="19"/>
        <end position="147"/>
    </location>
</feature>
<dbReference type="InterPro" id="IPR000835">
    <property type="entry name" value="HTH_MarR-typ"/>
</dbReference>
<dbReference type="RefSeq" id="WP_190027861.1">
    <property type="nucleotide sequence ID" value="NZ_BMUU01000006.1"/>
</dbReference>
<dbReference type="GeneID" id="96291969"/>
<reference evidence="3" key="1">
    <citation type="journal article" date="2019" name="Int. J. Syst. Evol. Microbiol.">
        <title>The Global Catalogue of Microorganisms (GCM) 10K type strain sequencing project: providing services to taxonomists for standard genome sequencing and annotation.</title>
        <authorList>
            <consortium name="The Broad Institute Genomics Platform"/>
            <consortium name="The Broad Institute Genome Sequencing Center for Infectious Disease"/>
            <person name="Wu L."/>
            <person name="Ma J."/>
        </authorList>
    </citation>
    <scope>NUCLEOTIDE SEQUENCE [LARGE SCALE GENOMIC DNA]</scope>
    <source>
        <strain evidence="3">JCM 4594</strain>
    </source>
</reference>
<evidence type="ECO:0000259" key="1">
    <source>
        <dbReference type="PROSITE" id="PS50995"/>
    </source>
</evidence>
<dbReference type="PANTHER" id="PTHR33164">
    <property type="entry name" value="TRANSCRIPTIONAL REGULATOR, MARR FAMILY"/>
    <property type="match status" value="1"/>
</dbReference>
<proteinExistence type="predicted"/>
<dbReference type="SUPFAM" id="SSF46785">
    <property type="entry name" value="Winged helix' DNA-binding domain"/>
    <property type="match status" value="1"/>
</dbReference>
<dbReference type="InterPro" id="IPR036390">
    <property type="entry name" value="WH_DNA-bd_sf"/>
</dbReference>